<comment type="similarity">
    <text evidence="1 10">Belongs to the peptidase A1 family.</text>
</comment>
<evidence type="ECO:0000256" key="1">
    <source>
        <dbReference type="ARBA" id="ARBA00007447"/>
    </source>
</evidence>
<feature type="domain" description="Saposin B-type" evidence="12">
    <location>
        <begin position="368"/>
        <end position="409"/>
    </location>
</feature>
<evidence type="ECO:0000259" key="13">
    <source>
        <dbReference type="PROSITE" id="PS51767"/>
    </source>
</evidence>
<protein>
    <submittedName>
        <fullName evidence="14">Uncharacterized protein</fullName>
    </submittedName>
</protein>
<evidence type="ECO:0000256" key="2">
    <source>
        <dbReference type="ARBA" id="ARBA00022670"/>
    </source>
</evidence>
<dbReference type="EMBL" id="JAVYJV010000012">
    <property type="protein sequence ID" value="KAK4357155.1"/>
    <property type="molecule type" value="Genomic_DNA"/>
</dbReference>
<dbReference type="AlphaFoldDB" id="A0AAE1RRU2"/>
<feature type="chain" id="PRO_5042293782" evidence="11">
    <location>
        <begin position="19"/>
        <end position="496"/>
    </location>
</feature>
<name>A0AAE1RRU2_9SOLA</name>
<dbReference type="PROSITE" id="PS00141">
    <property type="entry name" value="ASP_PROTEASE"/>
    <property type="match status" value="2"/>
</dbReference>
<comment type="caution">
    <text evidence="14">The sequence shown here is derived from an EMBL/GenBank/DDBJ whole genome shotgun (WGS) entry which is preliminary data.</text>
</comment>
<dbReference type="Pfam" id="PF03489">
    <property type="entry name" value="SapB_2"/>
    <property type="match status" value="1"/>
</dbReference>
<gene>
    <name evidence="14" type="ORF">RND71_022765</name>
</gene>
<dbReference type="InterPro" id="IPR033121">
    <property type="entry name" value="PEPTIDASE_A1"/>
</dbReference>
<feature type="active site" evidence="8">
    <location>
        <position position="96"/>
    </location>
</feature>
<dbReference type="InterPro" id="IPR008139">
    <property type="entry name" value="SaposinB_dom"/>
</dbReference>
<dbReference type="SUPFAM" id="SSF50630">
    <property type="entry name" value="Acid proteases"/>
    <property type="match status" value="1"/>
</dbReference>
<reference evidence="14" key="1">
    <citation type="submission" date="2023-12" db="EMBL/GenBank/DDBJ databases">
        <title>Genome assembly of Anisodus tanguticus.</title>
        <authorList>
            <person name="Wang Y.-J."/>
        </authorList>
    </citation>
    <scope>NUCLEOTIDE SEQUENCE</scope>
    <source>
        <strain evidence="14">KB-2021</strain>
        <tissue evidence="14">Leaf</tissue>
    </source>
</reference>
<evidence type="ECO:0000259" key="12">
    <source>
        <dbReference type="PROSITE" id="PS50015"/>
    </source>
</evidence>
<evidence type="ECO:0000313" key="14">
    <source>
        <dbReference type="EMBL" id="KAK4357155.1"/>
    </source>
</evidence>
<dbReference type="InterPro" id="IPR001969">
    <property type="entry name" value="Aspartic_peptidase_AS"/>
</dbReference>
<feature type="disulfide bond" evidence="9">
    <location>
        <begin position="109"/>
        <end position="115"/>
    </location>
</feature>
<evidence type="ECO:0000256" key="6">
    <source>
        <dbReference type="ARBA" id="ARBA00023157"/>
    </source>
</evidence>
<accession>A0AAE1RRU2</accession>
<dbReference type="FunFam" id="2.40.70.10:FF:000115">
    <property type="entry name" value="Lysosomal aspartic protease"/>
    <property type="match status" value="1"/>
</dbReference>
<dbReference type="Pfam" id="PF00026">
    <property type="entry name" value="Asp"/>
    <property type="match status" value="1"/>
</dbReference>
<keyword evidence="3 10" id="KW-0064">Aspartyl protease</keyword>
<feature type="active site" evidence="8">
    <location>
        <position position="283"/>
    </location>
</feature>
<feature type="domain" description="Saposin B-type" evidence="12">
    <location>
        <begin position="308"/>
        <end position="348"/>
    </location>
</feature>
<proteinExistence type="inferred from homology"/>
<dbReference type="Proteomes" id="UP001291623">
    <property type="component" value="Unassembled WGS sequence"/>
</dbReference>
<feature type="signal peptide" evidence="11">
    <location>
        <begin position="1"/>
        <end position="18"/>
    </location>
</feature>
<keyword evidence="4 10" id="KW-0378">Hydrolase</keyword>
<dbReference type="Gene3D" id="2.40.70.10">
    <property type="entry name" value="Acid Proteases"/>
    <property type="match status" value="2"/>
</dbReference>
<dbReference type="GO" id="GO:0006629">
    <property type="term" value="P:lipid metabolic process"/>
    <property type="evidence" value="ECO:0007669"/>
    <property type="project" value="InterPro"/>
</dbReference>
<dbReference type="InterPro" id="IPR021109">
    <property type="entry name" value="Peptidase_aspartic_dom_sf"/>
</dbReference>
<evidence type="ECO:0000256" key="4">
    <source>
        <dbReference type="ARBA" id="ARBA00022801"/>
    </source>
</evidence>
<dbReference type="PRINTS" id="PR00792">
    <property type="entry name" value="PEPSIN"/>
</dbReference>
<keyword evidence="2 10" id="KW-0645">Protease</keyword>
<dbReference type="PROSITE" id="PS50015">
    <property type="entry name" value="SAP_B"/>
    <property type="match status" value="2"/>
</dbReference>
<dbReference type="GO" id="GO:0004190">
    <property type="term" value="F:aspartic-type endopeptidase activity"/>
    <property type="evidence" value="ECO:0007669"/>
    <property type="project" value="UniProtKB-KW"/>
</dbReference>
<evidence type="ECO:0000256" key="10">
    <source>
        <dbReference type="RuleBase" id="RU000454"/>
    </source>
</evidence>
<evidence type="ECO:0000256" key="8">
    <source>
        <dbReference type="PIRSR" id="PIRSR601461-1"/>
    </source>
</evidence>
<sequence length="496" mass="55534">MWIRILLTAILIWDLTCGFGFDVYADNMIRIELKRQSLDLNSIRGARIYAKGLSGSSRNFASDNEQIIYLKNYRDVQYFAEIGIGSPPQHFTVVFDTGSSNLWVPSSRCFFSIACYLRSRYKSRLSNTYTKIGKSCKIPFGTGSVHGFFSQDDTKVGGSVIKQQVFTEVTREGYFTFLRARFDGVLGLGFQGTDSKNVTPIWHNMLLQKIVSKSIFSFWLNRDPTSRIAGEILFGGMDWTHFRGQHTYVPVAKSGYWEIETGDLFIGNNSTGLCKGGCPAIVDTGTSFIAGPTTILTQINHAIGAEGIVSSECKYVVSNYGNLMWEHLISGFQPDNVCHRIGLCTYNESSGGSDEPKMESSKSEKLKRNSLCSFCEMAVFWIQVEIRKERSKEIAFQYANQLCEKLPNPGGKSFINCDVFALPHITFTIGNKSFPLSPDQYVIRVEDNLGVRCLSGFTALSVHPRRPLWVLGDAFLRAYHTVFDFGNLQIGFAESA</sequence>
<keyword evidence="5" id="KW-0865">Zymogen</keyword>
<dbReference type="InterPro" id="IPR011001">
    <property type="entry name" value="Saposin-like"/>
</dbReference>
<keyword evidence="7" id="KW-0325">Glycoprotein</keyword>
<dbReference type="PANTHER" id="PTHR47966:SF20">
    <property type="entry name" value="ASPARTIC PROTEINASE-LIKE"/>
    <property type="match status" value="1"/>
</dbReference>
<dbReference type="PROSITE" id="PS51767">
    <property type="entry name" value="PEPTIDASE_A1"/>
    <property type="match status" value="1"/>
</dbReference>
<evidence type="ECO:0000313" key="15">
    <source>
        <dbReference type="Proteomes" id="UP001291623"/>
    </source>
</evidence>
<keyword evidence="6 9" id="KW-1015">Disulfide bond</keyword>
<dbReference type="Gene3D" id="1.10.225.10">
    <property type="entry name" value="Saposin-like"/>
    <property type="match status" value="1"/>
</dbReference>
<evidence type="ECO:0000256" key="7">
    <source>
        <dbReference type="ARBA" id="ARBA00023180"/>
    </source>
</evidence>
<evidence type="ECO:0000256" key="3">
    <source>
        <dbReference type="ARBA" id="ARBA00022750"/>
    </source>
</evidence>
<feature type="domain" description="Peptidase A1" evidence="13">
    <location>
        <begin position="78"/>
        <end position="493"/>
    </location>
</feature>
<keyword evidence="11" id="KW-0732">Signal</keyword>
<evidence type="ECO:0000256" key="9">
    <source>
        <dbReference type="PIRSR" id="PIRSR601461-2"/>
    </source>
</evidence>
<dbReference type="InterPro" id="IPR007856">
    <property type="entry name" value="SapB_1"/>
</dbReference>
<dbReference type="SUPFAM" id="SSF47862">
    <property type="entry name" value="Saposin"/>
    <property type="match status" value="1"/>
</dbReference>
<organism evidence="14 15">
    <name type="scientific">Anisodus tanguticus</name>
    <dbReference type="NCBI Taxonomy" id="243964"/>
    <lineage>
        <taxon>Eukaryota</taxon>
        <taxon>Viridiplantae</taxon>
        <taxon>Streptophyta</taxon>
        <taxon>Embryophyta</taxon>
        <taxon>Tracheophyta</taxon>
        <taxon>Spermatophyta</taxon>
        <taxon>Magnoliopsida</taxon>
        <taxon>eudicotyledons</taxon>
        <taxon>Gunneridae</taxon>
        <taxon>Pentapetalae</taxon>
        <taxon>asterids</taxon>
        <taxon>lamiids</taxon>
        <taxon>Solanales</taxon>
        <taxon>Solanaceae</taxon>
        <taxon>Solanoideae</taxon>
        <taxon>Hyoscyameae</taxon>
        <taxon>Anisodus</taxon>
    </lineage>
</organism>
<dbReference type="InterPro" id="IPR001461">
    <property type="entry name" value="Aspartic_peptidase_A1"/>
</dbReference>
<keyword evidence="15" id="KW-1185">Reference proteome</keyword>
<dbReference type="InterPro" id="IPR008138">
    <property type="entry name" value="SapB_2"/>
</dbReference>
<dbReference type="GO" id="GO:0006508">
    <property type="term" value="P:proteolysis"/>
    <property type="evidence" value="ECO:0007669"/>
    <property type="project" value="UniProtKB-KW"/>
</dbReference>
<dbReference type="PANTHER" id="PTHR47966">
    <property type="entry name" value="BETA-SITE APP-CLEAVING ENZYME, ISOFORM A-RELATED"/>
    <property type="match status" value="1"/>
</dbReference>
<evidence type="ECO:0000256" key="11">
    <source>
        <dbReference type="SAM" id="SignalP"/>
    </source>
</evidence>
<dbReference type="Pfam" id="PF05184">
    <property type="entry name" value="SapB_1"/>
    <property type="match status" value="1"/>
</dbReference>
<evidence type="ECO:0000256" key="5">
    <source>
        <dbReference type="ARBA" id="ARBA00023145"/>
    </source>
</evidence>